<evidence type="ECO:0000313" key="1">
    <source>
        <dbReference type="EMBL" id="CAK8682974.1"/>
    </source>
</evidence>
<gene>
    <name evidence="1" type="ORF">CVLEPA_LOCUS14094</name>
</gene>
<organism evidence="1 2">
    <name type="scientific">Clavelina lepadiformis</name>
    <name type="common">Light-bulb sea squirt</name>
    <name type="synonym">Ascidia lepadiformis</name>
    <dbReference type="NCBI Taxonomy" id="159417"/>
    <lineage>
        <taxon>Eukaryota</taxon>
        <taxon>Metazoa</taxon>
        <taxon>Chordata</taxon>
        <taxon>Tunicata</taxon>
        <taxon>Ascidiacea</taxon>
        <taxon>Aplousobranchia</taxon>
        <taxon>Clavelinidae</taxon>
        <taxon>Clavelina</taxon>
    </lineage>
</organism>
<comment type="caution">
    <text evidence="1">The sequence shown here is derived from an EMBL/GenBank/DDBJ whole genome shotgun (WGS) entry which is preliminary data.</text>
</comment>
<name>A0ABP0FTK9_CLALP</name>
<evidence type="ECO:0000313" key="2">
    <source>
        <dbReference type="Proteomes" id="UP001642483"/>
    </source>
</evidence>
<sequence length="187" mass="20445">MSMVPGCSAGVHIDDITSNTAAGSLPSVTFVDLTLPDSPDSPVQLSSPVPHGRIVRPGEQGSLAPLTKRAVLAGLQQTVLRPIYRQYRVWGPDITVPILALPAQPTNSADDLFLWFQRMEEIFELVPQLESVTKIFSMIAATPAVHSVNLLETLNDKAGRISDKLLLYDQFKLYLHTLLLSEVPSVM</sequence>
<accession>A0ABP0FTK9</accession>
<proteinExistence type="predicted"/>
<reference evidence="1 2" key="1">
    <citation type="submission" date="2024-02" db="EMBL/GenBank/DDBJ databases">
        <authorList>
            <person name="Daric V."/>
            <person name="Darras S."/>
        </authorList>
    </citation>
    <scope>NUCLEOTIDE SEQUENCE [LARGE SCALE GENOMIC DNA]</scope>
</reference>
<protein>
    <submittedName>
        <fullName evidence="1">Uncharacterized protein</fullName>
    </submittedName>
</protein>
<keyword evidence="2" id="KW-1185">Reference proteome</keyword>
<dbReference type="EMBL" id="CAWYQH010000096">
    <property type="protein sequence ID" value="CAK8682974.1"/>
    <property type="molecule type" value="Genomic_DNA"/>
</dbReference>
<dbReference type="Proteomes" id="UP001642483">
    <property type="component" value="Unassembled WGS sequence"/>
</dbReference>